<dbReference type="RefSeq" id="WP_114371997.1">
    <property type="nucleotide sequence ID" value="NZ_CP031092.1"/>
</dbReference>
<evidence type="ECO:0000313" key="2">
    <source>
        <dbReference type="Proteomes" id="UP000252100"/>
    </source>
</evidence>
<keyword evidence="2" id="KW-1185">Reference proteome</keyword>
<accession>A0A345BXW3</accession>
<dbReference type="KEGG" id="rue:DT065_06980"/>
<dbReference type="PANTHER" id="PTHR39179:SF3">
    <property type="entry name" value="COTS-RELATED PROTEIN"/>
    <property type="match status" value="1"/>
</dbReference>
<gene>
    <name evidence="1" type="ORF">DT065_06980</name>
</gene>
<dbReference type="Proteomes" id="UP000252100">
    <property type="component" value="Chromosome"/>
</dbReference>
<dbReference type="OrthoDB" id="2379727at2"/>
<dbReference type="SUPFAM" id="SSF56112">
    <property type="entry name" value="Protein kinase-like (PK-like)"/>
    <property type="match status" value="1"/>
</dbReference>
<organism evidence="1 2">
    <name type="scientific">Salicibibacter kimchii</name>
    <dbReference type="NCBI Taxonomy" id="2099786"/>
    <lineage>
        <taxon>Bacteria</taxon>
        <taxon>Bacillati</taxon>
        <taxon>Bacillota</taxon>
        <taxon>Bacilli</taxon>
        <taxon>Bacillales</taxon>
        <taxon>Bacillaceae</taxon>
        <taxon>Salicibibacter</taxon>
    </lineage>
</organism>
<sequence length="337" mass="39355">MNDAIEELLINMDLQNAHWNWVSERVIKIETQDGPFALKWWERTPQEREHFLHHLRYAERAGMKGIIPLTNMRGDTSMFEADPHPIYLEPWVEEQPLMSPPSKELRLLTILALNHKISEDKEDMTEEELSTYKNDVQHGWQQERLLMNRLADQFEQSRFLSPFELTFLNGYPFYETMFGEIKKGFQKWTRQVKDSEGYRFAFCHGRPSLEHGLIAADGNAWFTNWETSGPGHPAYDLAYFYQDLAQHYPFDPLGSKQLFGTYEAHGPSWGEADTGLLKALMLTPAPILAFAQTYATDPLRYAEHQWTAMLESKLSSLRYLQQMMQWKEKQEAAMHGS</sequence>
<dbReference type="Gene3D" id="3.90.1200.10">
    <property type="match status" value="1"/>
</dbReference>
<dbReference type="EMBL" id="CP031092">
    <property type="protein sequence ID" value="AXF55794.1"/>
    <property type="molecule type" value="Genomic_DNA"/>
</dbReference>
<dbReference type="AlphaFoldDB" id="A0A345BXW3"/>
<dbReference type="InterPro" id="IPR011009">
    <property type="entry name" value="Kinase-like_dom_sf"/>
</dbReference>
<dbReference type="PANTHER" id="PTHR39179">
    <property type="entry name" value="SPORE COAT PROTEIN I"/>
    <property type="match status" value="1"/>
</dbReference>
<dbReference type="GO" id="GO:0042601">
    <property type="term" value="C:endospore-forming forespore"/>
    <property type="evidence" value="ECO:0007669"/>
    <property type="project" value="TreeGrafter"/>
</dbReference>
<evidence type="ECO:0008006" key="3">
    <source>
        <dbReference type="Google" id="ProtNLM"/>
    </source>
</evidence>
<reference evidence="1 2" key="1">
    <citation type="journal article" date="2018" name="J. Microbiol.">
        <title>Salicibibacter kimchii gen. nov., sp. nov., a moderately halophilic and alkalitolerant bacterium in the family Bacillaceae, isolated from kimchi.</title>
        <authorList>
            <person name="Jang J.Y."/>
            <person name="Oh Y.J."/>
            <person name="Lim S.K."/>
            <person name="Park H.K."/>
            <person name="Lee C."/>
            <person name="Kim J.Y."/>
            <person name="Lee M.A."/>
            <person name="Choi H.J."/>
        </authorList>
    </citation>
    <scope>NUCLEOTIDE SEQUENCE [LARGE SCALE GENOMIC DNA]</scope>
    <source>
        <strain evidence="1 2">NKC1-1</strain>
    </source>
</reference>
<name>A0A345BXW3_9BACI</name>
<evidence type="ECO:0000313" key="1">
    <source>
        <dbReference type="EMBL" id="AXF55794.1"/>
    </source>
</evidence>
<dbReference type="InterPro" id="IPR047175">
    <property type="entry name" value="CotS-like"/>
</dbReference>
<protein>
    <recommendedName>
        <fullName evidence="3">Aminoglycoside phosphotransferase domain-containing protein</fullName>
    </recommendedName>
</protein>
<proteinExistence type="predicted"/>